<dbReference type="GeneID" id="25029850"/>
<keyword evidence="3" id="KW-1185">Reference proteome</keyword>
<reference evidence="2 3" key="1">
    <citation type="journal article" date="2011" name="Science">
        <title>Comparative functional genomics of the fission yeasts.</title>
        <authorList>
            <person name="Rhind N."/>
            <person name="Chen Z."/>
            <person name="Yassour M."/>
            <person name="Thompson D.A."/>
            <person name="Haas B.J."/>
            <person name="Habib N."/>
            <person name="Wapinski I."/>
            <person name="Roy S."/>
            <person name="Lin M.F."/>
            <person name="Heiman D.I."/>
            <person name="Young S.K."/>
            <person name="Furuya K."/>
            <person name="Guo Y."/>
            <person name="Pidoux A."/>
            <person name="Chen H.M."/>
            <person name="Robbertse B."/>
            <person name="Goldberg J.M."/>
            <person name="Aoki K."/>
            <person name="Bayne E.H."/>
            <person name="Berlin A.M."/>
            <person name="Desjardins C.A."/>
            <person name="Dobbs E."/>
            <person name="Dukaj L."/>
            <person name="Fan L."/>
            <person name="FitzGerald M.G."/>
            <person name="French C."/>
            <person name="Gujja S."/>
            <person name="Hansen K."/>
            <person name="Keifenheim D."/>
            <person name="Levin J.Z."/>
            <person name="Mosher R.A."/>
            <person name="Mueller C.A."/>
            <person name="Pfiffner J."/>
            <person name="Priest M."/>
            <person name="Russ C."/>
            <person name="Smialowska A."/>
            <person name="Swoboda P."/>
            <person name="Sykes S.M."/>
            <person name="Vaughn M."/>
            <person name="Vengrova S."/>
            <person name="Yoder R."/>
            <person name="Zeng Q."/>
            <person name="Allshire R."/>
            <person name="Baulcombe D."/>
            <person name="Birren B.W."/>
            <person name="Brown W."/>
            <person name="Ekwall K."/>
            <person name="Kellis M."/>
            <person name="Leatherwood J."/>
            <person name="Levin H."/>
            <person name="Margalit H."/>
            <person name="Martienssen R."/>
            <person name="Nieduszynski C.A."/>
            <person name="Spatafora J.W."/>
            <person name="Friedman N."/>
            <person name="Dalgaard J.Z."/>
            <person name="Baumann P."/>
            <person name="Niki H."/>
            <person name="Regev A."/>
            <person name="Nusbaum C."/>
        </authorList>
    </citation>
    <scope>NUCLEOTIDE SEQUENCE [LARGE SCALE GENOMIC DNA]</scope>
    <source>
        <strain evidence="3">yFS286</strain>
    </source>
</reference>
<protein>
    <submittedName>
        <fullName evidence="2">Uncharacterized protein</fullName>
    </submittedName>
</protein>
<proteinExistence type="predicted"/>
<dbReference type="HOGENOM" id="CLU_2159866_0_0_1"/>
<dbReference type="EMBL" id="KE503207">
    <property type="protein sequence ID" value="EPX73110.1"/>
    <property type="molecule type" value="Genomic_DNA"/>
</dbReference>
<dbReference type="Proteomes" id="UP000016088">
    <property type="component" value="Unassembled WGS sequence"/>
</dbReference>
<feature type="compositionally biased region" description="Acidic residues" evidence="1">
    <location>
        <begin position="101"/>
        <end position="113"/>
    </location>
</feature>
<organism evidence="2 3">
    <name type="scientific">Schizosaccharomyces octosporus (strain yFS286)</name>
    <name type="common">Fission yeast</name>
    <name type="synonym">Octosporomyces octosporus</name>
    <dbReference type="NCBI Taxonomy" id="483514"/>
    <lineage>
        <taxon>Eukaryota</taxon>
        <taxon>Fungi</taxon>
        <taxon>Dikarya</taxon>
        <taxon>Ascomycota</taxon>
        <taxon>Taphrinomycotina</taxon>
        <taxon>Schizosaccharomycetes</taxon>
        <taxon>Schizosaccharomycetales</taxon>
        <taxon>Schizosaccharomycetaceae</taxon>
        <taxon>Schizosaccharomyces</taxon>
    </lineage>
</organism>
<dbReference type="OrthoDB" id="5398357at2759"/>
<evidence type="ECO:0000313" key="2">
    <source>
        <dbReference type="EMBL" id="EPX73110.1"/>
    </source>
</evidence>
<accession>S9R454</accession>
<name>S9R454_SCHOY</name>
<dbReference type="AlphaFoldDB" id="S9R454"/>
<feature type="region of interest" description="Disordered" evidence="1">
    <location>
        <begin position="39"/>
        <end position="58"/>
    </location>
</feature>
<sequence>MSKTRAQSALEKLIQSQKDPKSQTEGYFQQKRLAKKERAFEPKKIALEEKRRKEEKEAEVSKYLKRTMRVEDAEKAVHDMISKKNESNKKRKRKEKKINDDDYGVFEDDGLVL</sequence>
<evidence type="ECO:0000313" key="3">
    <source>
        <dbReference type="Proteomes" id="UP000016088"/>
    </source>
</evidence>
<feature type="region of interest" description="Disordered" evidence="1">
    <location>
        <begin position="79"/>
        <end position="113"/>
    </location>
</feature>
<dbReference type="VEuPathDB" id="FungiDB:SOCG_00866"/>
<dbReference type="OMA" id="HDMISKK"/>
<gene>
    <name evidence="2" type="ORF">SOCG_00866</name>
</gene>
<feature type="region of interest" description="Disordered" evidence="1">
    <location>
        <begin position="1"/>
        <end position="30"/>
    </location>
</feature>
<evidence type="ECO:0000256" key="1">
    <source>
        <dbReference type="SAM" id="MobiDB-lite"/>
    </source>
</evidence>
<dbReference type="RefSeq" id="XP_013018740.1">
    <property type="nucleotide sequence ID" value="XM_013163286.1"/>
</dbReference>
<feature type="compositionally biased region" description="Basic and acidic residues" evidence="1">
    <location>
        <begin position="79"/>
        <end position="88"/>
    </location>
</feature>